<gene>
    <name evidence="2" type="ORF">GCM10022207_25120</name>
</gene>
<dbReference type="InterPro" id="IPR011009">
    <property type="entry name" value="Kinase-like_dom_sf"/>
</dbReference>
<dbReference type="Gene3D" id="3.90.1200.10">
    <property type="match status" value="1"/>
</dbReference>
<dbReference type="EMBL" id="BAAAZA010000006">
    <property type="protein sequence ID" value="GAA3860416.1"/>
    <property type="molecule type" value="Genomic_DNA"/>
</dbReference>
<protein>
    <recommendedName>
        <fullName evidence="1">Aminoglycoside phosphotransferase domain-containing protein</fullName>
    </recommendedName>
</protein>
<name>A0ABP7JZA2_9ACTN</name>
<evidence type="ECO:0000313" key="3">
    <source>
        <dbReference type="Proteomes" id="UP001501563"/>
    </source>
</evidence>
<dbReference type="RefSeq" id="WP_345547933.1">
    <property type="nucleotide sequence ID" value="NZ_BAAAZA010000006.1"/>
</dbReference>
<dbReference type="SUPFAM" id="SSF56112">
    <property type="entry name" value="Protein kinase-like (PK-like)"/>
    <property type="match status" value="1"/>
</dbReference>
<evidence type="ECO:0000313" key="2">
    <source>
        <dbReference type="EMBL" id="GAA3860416.1"/>
    </source>
</evidence>
<evidence type="ECO:0000259" key="1">
    <source>
        <dbReference type="Pfam" id="PF01636"/>
    </source>
</evidence>
<proteinExistence type="predicted"/>
<keyword evidence="3" id="KW-1185">Reference proteome</keyword>
<comment type="caution">
    <text evidence="2">The sequence shown here is derived from an EMBL/GenBank/DDBJ whole genome shotgun (WGS) entry which is preliminary data.</text>
</comment>
<dbReference type="InterPro" id="IPR002575">
    <property type="entry name" value="Aminoglycoside_PTrfase"/>
</dbReference>
<dbReference type="Proteomes" id="UP001501563">
    <property type="component" value="Unassembled WGS sequence"/>
</dbReference>
<organism evidence="2 3">
    <name type="scientific">Streptomyces lannensis</name>
    <dbReference type="NCBI Taxonomy" id="766498"/>
    <lineage>
        <taxon>Bacteria</taxon>
        <taxon>Bacillati</taxon>
        <taxon>Actinomycetota</taxon>
        <taxon>Actinomycetes</taxon>
        <taxon>Kitasatosporales</taxon>
        <taxon>Streptomycetaceae</taxon>
        <taxon>Streptomyces</taxon>
    </lineage>
</organism>
<feature type="domain" description="Aminoglycoside phosphotransferase" evidence="1">
    <location>
        <begin position="24"/>
        <end position="247"/>
    </location>
</feature>
<reference evidence="3" key="1">
    <citation type="journal article" date="2019" name="Int. J. Syst. Evol. Microbiol.">
        <title>The Global Catalogue of Microorganisms (GCM) 10K type strain sequencing project: providing services to taxonomists for standard genome sequencing and annotation.</title>
        <authorList>
            <consortium name="The Broad Institute Genomics Platform"/>
            <consortium name="The Broad Institute Genome Sequencing Center for Infectious Disease"/>
            <person name="Wu L."/>
            <person name="Ma J."/>
        </authorList>
    </citation>
    <scope>NUCLEOTIDE SEQUENCE [LARGE SCALE GENOMIC DNA]</scope>
    <source>
        <strain evidence="3">JCM 16578</strain>
    </source>
</reference>
<sequence length="315" mass="34393">MSDTGRDPTAERLQHLVDAGYPDARPVEGAVEGAVYLVGQGRVARVWEHRHGSELLRMQRFYADSAGHLPFEAPRILAVQDIAGVPVTVEREPTGKPLAVKVRTDDPEVLPEAVDCLVRVLRGLADAHDVDEVKRLPVLDEERPLWEGHTAFGTALADLIDRRVGRCSAPLSARVTDFAGKRARLMERLRSLPATTPEAVVHGDVFPETVLVDDDLRPVALVDYGFLSTGGDPRFDAAVAAAIFPTSVEHAAEITRRLTERFADEFGYETDDLLLYRAAYAMATCDAFAPGGGDDHFAWCTSVLDDPAVCEVLAR</sequence>
<accession>A0ABP7JZA2</accession>
<dbReference type="Pfam" id="PF01636">
    <property type="entry name" value="APH"/>
    <property type="match status" value="1"/>
</dbReference>